<dbReference type="AlphaFoldDB" id="B9XG58"/>
<feature type="region of interest" description="Disordered" evidence="1">
    <location>
        <begin position="19"/>
        <end position="54"/>
    </location>
</feature>
<evidence type="ECO:0000256" key="1">
    <source>
        <dbReference type="SAM" id="MobiDB-lite"/>
    </source>
</evidence>
<dbReference type="Proteomes" id="UP000003688">
    <property type="component" value="Unassembled WGS sequence"/>
</dbReference>
<name>B9XG58_PEDPL</name>
<proteinExistence type="predicted"/>
<evidence type="ECO:0000313" key="3">
    <source>
        <dbReference type="Proteomes" id="UP000003688"/>
    </source>
</evidence>
<dbReference type="EMBL" id="ABOX02000011">
    <property type="protein sequence ID" value="EEF61220.1"/>
    <property type="molecule type" value="Genomic_DNA"/>
</dbReference>
<keyword evidence="3" id="KW-1185">Reference proteome</keyword>
<sequence length="93" mass="10482">MVGVALALNSATVLATSDFPNLTKNNKKAPGKRSDNQRSKYGKEYKSNDRIDTDLDQTHNTKEWKRHMLSMVMLSLCDISLGPIYQQLPNVTQ</sequence>
<comment type="caution">
    <text evidence="2">The sequence shown here is derived from an EMBL/GenBank/DDBJ whole genome shotgun (WGS) entry which is preliminary data.</text>
</comment>
<reference evidence="2 3" key="1">
    <citation type="journal article" date="2011" name="J. Bacteriol.">
        <title>Genome sequence of 'Pedosphaera parvula' Ellin514, an aerobic Verrucomicrobial isolate from pasture soil.</title>
        <authorList>
            <person name="Kant R."/>
            <person name="van Passel M.W."/>
            <person name="Sangwan P."/>
            <person name="Palva A."/>
            <person name="Lucas S."/>
            <person name="Copeland A."/>
            <person name="Lapidus A."/>
            <person name="Glavina Del Rio T."/>
            <person name="Dalin E."/>
            <person name="Tice H."/>
            <person name="Bruce D."/>
            <person name="Goodwin L."/>
            <person name="Pitluck S."/>
            <person name="Chertkov O."/>
            <person name="Larimer F.W."/>
            <person name="Land M.L."/>
            <person name="Hauser L."/>
            <person name="Brettin T.S."/>
            <person name="Detter J.C."/>
            <person name="Han S."/>
            <person name="de Vos W.M."/>
            <person name="Janssen P.H."/>
            <person name="Smidt H."/>
        </authorList>
    </citation>
    <scope>NUCLEOTIDE SEQUENCE [LARGE SCALE GENOMIC DNA]</scope>
    <source>
        <strain evidence="2 3">Ellin514</strain>
    </source>
</reference>
<evidence type="ECO:0000313" key="2">
    <source>
        <dbReference type="EMBL" id="EEF61220.1"/>
    </source>
</evidence>
<protein>
    <submittedName>
        <fullName evidence="2">Uncharacterized protein</fullName>
    </submittedName>
</protein>
<feature type="compositionally biased region" description="Basic and acidic residues" evidence="1">
    <location>
        <begin position="32"/>
        <end position="54"/>
    </location>
</feature>
<organism evidence="2 3">
    <name type="scientific">Pedosphaera parvula (strain Ellin514)</name>
    <dbReference type="NCBI Taxonomy" id="320771"/>
    <lineage>
        <taxon>Bacteria</taxon>
        <taxon>Pseudomonadati</taxon>
        <taxon>Verrucomicrobiota</taxon>
        <taxon>Pedosphaerae</taxon>
        <taxon>Pedosphaerales</taxon>
        <taxon>Pedosphaeraceae</taxon>
        <taxon>Pedosphaera</taxon>
    </lineage>
</organism>
<accession>B9XG58</accession>
<gene>
    <name evidence="2" type="ORF">Cflav_PD3937</name>
</gene>